<name>A0A1U7F3F8_BRUMA</name>
<evidence type="ECO:0000313" key="1">
    <source>
        <dbReference type="EMBL" id="CDQ06760.1"/>
    </source>
</evidence>
<dbReference type="EMBL" id="LN856605">
    <property type="protein sequence ID" value="CDQ06798.1"/>
    <property type="molecule type" value="Genomic_DNA"/>
</dbReference>
<proteinExistence type="predicted"/>
<sequence>MRGCDKFAENVRMVYFIEDDILCLSATKCKFGLNMHPGMGISPDFFSVLEVAITMGAEIGELLSHVRTCVVRECIGDT</sequence>
<reference evidence="2" key="2">
    <citation type="submission" date="2012-12" db="EMBL/GenBank/DDBJ databases">
        <authorList>
            <consortium name="WormBase Consortium"/>
            <person name="Ghedin E."/>
            <person name="Paulini M."/>
        </authorList>
    </citation>
    <scope>NUCLEOTIDE SEQUENCE</scope>
    <source>
        <strain evidence="2">FR3</strain>
    </source>
</reference>
<reference evidence="2" key="1">
    <citation type="journal article" date="2007" name="Science">
        <title>Draft genome of the filarial nematode parasite Brugia malayi.</title>
        <authorList>
            <person name="Ghedin E."/>
            <person name="Wang S."/>
            <person name="Spiro D."/>
            <person name="Caler E."/>
            <person name="Zhao Q."/>
            <person name="Crabtree J."/>
            <person name="Allen J.E."/>
            <person name="Delcher A.L."/>
            <person name="Guiliano D.B."/>
            <person name="Miranda-Saavedra D."/>
            <person name="Angiuoli S.V."/>
            <person name="Creasy T."/>
            <person name="Amedeo P."/>
            <person name="Haas B."/>
            <person name="El-Sayed N.M."/>
            <person name="Wortman J.R."/>
            <person name="Feldblyum T."/>
            <person name="Tallon L."/>
            <person name="Schatz M."/>
            <person name="Shumway M."/>
            <person name="Koo H."/>
            <person name="Salzberg S.L."/>
            <person name="Schobel S."/>
            <person name="Pertea M."/>
            <person name="Pop M."/>
            <person name="White O."/>
            <person name="Barton G.J."/>
            <person name="Carlow C.K."/>
            <person name="Crawford M.J."/>
            <person name="Daub J."/>
            <person name="Dimmic M.W."/>
            <person name="Estes C.F."/>
            <person name="Foster J.M."/>
            <person name="Ganatra M."/>
            <person name="Gregory W.F."/>
            <person name="Johnson N.M."/>
            <person name="Jin J."/>
            <person name="Komuniecki R."/>
            <person name="Korf I."/>
            <person name="Kumar S."/>
            <person name="Laney S."/>
            <person name="Li B.W."/>
            <person name="Li W."/>
            <person name="Lindblom T.H."/>
            <person name="Lustigman S."/>
            <person name="Ma D."/>
            <person name="Maina C.V."/>
            <person name="Martin D.M."/>
            <person name="McCarter J.P."/>
            <person name="McReynolds L."/>
            <person name="Mitreva M."/>
            <person name="Nutman T.B."/>
            <person name="Parkinson J."/>
            <person name="Peregrin-Alvarez J.M."/>
            <person name="Poole C."/>
            <person name="Ren Q."/>
            <person name="Saunders L."/>
            <person name="Sluder A.E."/>
            <person name="Smith K."/>
            <person name="Stanke M."/>
            <person name="Unnasch T.R."/>
            <person name="Ware J."/>
            <person name="Wei A.D."/>
            <person name="Weil G."/>
            <person name="Williams D.J."/>
            <person name="Zhang Y."/>
            <person name="Williams S.A."/>
            <person name="Fraser-Liggett C."/>
            <person name="Slatko B."/>
            <person name="Blaxter M.L."/>
            <person name="Scott A.L."/>
        </authorList>
    </citation>
    <scope>NUCLEOTIDE SEQUENCE</scope>
    <source>
        <strain evidence="2">FR3</strain>
    </source>
</reference>
<evidence type="ECO:0000313" key="2">
    <source>
        <dbReference type="EMBL" id="CDQ06798.1"/>
    </source>
</evidence>
<organism evidence="2">
    <name type="scientific">Brugia malayi</name>
    <name type="common">Filarial nematode worm</name>
    <dbReference type="NCBI Taxonomy" id="6279"/>
    <lineage>
        <taxon>Eukaryota</taxon>
        <taxon>Metazoa</taxon>
        <taxon>Ecdysozoa</taxon>
        <taxon>Nematoda</taxon>
        <taxon>Chromadorea</taxon>
        <taxon>Rhabditida</taxon>
        <taxon>Spirurina</taxon>
        <taxon>Spiruromorpha</taxon>
        <taxon>Filarioidea</taxon>
        <taxon>Onchocercidae</taxon>
        <taxon>Brugia</taxon>
    </lineage>
</organism>
<accession>A0A1U7F3F8</accession>
<protein>
    <submittedName>
        <fullName evidence="1">Bm8536</fullName>
    </submittedName>
    <submittedName>
        <fullName evidence="2">Bm8711</fullName>
    </submittedName>
</protein>
<dbReference type="AlphaFoldDB" id="A0A1U7F3F8"/>
<gene>
    <name evidence="2" type="primary">Bm8711</name>
    <name evidence="1" type="synonym">Bm8536</name>
    <name evidence="1" type="ORF">BM_Bm8536</name>
    <name evidence="2" type="ORF">BM_Bm8711</name>
</gene>
<dbReference type="EMBL" id="LN856428">
    <property type="protein sequence ID" value="CDQ06760.1"/>
    <property type="molecule type" value="Genomic_DNA"/>
</dbReference>